<keyword evidence="2" id="KW-0472">Membrane</keyword>
<keyword evidence="2" id="KW-0812">Transmembrane</keyword>
<proteinExistence type="predicted"/>
<gene>
    <name evidence="3" type="ORF">AB205_0141060</name>
</gene>
<evidence type="ECO:0000313" key="4">
    <source>
        <dbReference type="Proteomes" id="UP000228934"/>
    </source>
</evidence>
<reference evidence="4" key="1">
    <citation type="journal article" date="2017" name="Nat. Commun.">
        <title>The North American bullfrog draft genome provides insight into hormonal regulation of long noncoding RNA.</title>
        <authorList>
            <person name="Hammond S.A."/>
            <person name="Warren R.L."/>
            <person name="Vandervalk B.P."/>
            <person name="Kucuk E."/>
            <person name="Khan H."/>
            <person name="Gibb E.A."/>
            <person name="Pandoh P."/>
            <person name="Kirk H."/>
            <person name="Zhao Y."/>
            <person name="Jones M."/>
            <person name="Mungall A.J."/>
            <person name="Coope R."/>
            <person name="Pleasance S."/>
            <person name="Moore R.A."/>
            <person name="Holt R.A."/>
            <person name="Round J.M."/>
            <person name="Ohora S."/>
            <person name="Walle B.V."/>
            <person name="Veldhoen N."/>
            <person name="Helbing C.C."/>
            <person name="Birol I."/>
        </authorList>
    </citation>
    <scope>NUCLEOTIDE SEQUENCE [LARGE SCALE GENOMIC DNA]</scope>
</reference>
<sequence length="96" mass="10697">MQCPAIAAVSLSPFCKNNLLPKAYGFVTSHPVSFCCYCTFFPISIIFIANICNIHYYSWLPMNSPNVSLFPRLQRSKASDMRGKGEAQPTRPTAAF</sequence>
<evidence type="ECO:0000256" key="1">
    <source>
        <dbReference type="SAM" id="MobiDB-lite"/>
    </source>
</evidence>
<keyword evidence="2" id="KW-1133">Transmembrane helix</keyword>
<evidence type="ECO:0000256" key="2">
    <source>
        <dbReference type="SAM" id="Phobius"/>
    </source>
</evidence>
<dbReference type="AlphaFoldDB" id="A0A2G9SCF2"/>
<name>A0A2G9SCF2_AQUCT</name>
<protein>
    <submittedName>
        <fullName evidence="3">Uncharacterized protein</fullName>
    </submittedName>
</protein>
<feature type="transmembrane region" description="Helical" evidence="2">
    <location>
        <begin position="31"/>
        <end position="52"/>
    </location>
</feature>
<organism evidence="3 4">
    <name type="scientific">Aquarana catesbeiana</name>
    <name type="common">American bullfrog</name>
    <name type="synonym">Rana catesbeiana</name>
    <dbReference type="NCBI Taxonomy" id="8400"/>
    <lineage>
        <taxon>Eukaryota</taxon>
        <taxon>Metazoa</taxon>
        <taxon>Chordata</taxon>
        <taxon>Craniata</taxon>
        <taxon>Vertebrata</taxon>
        <taxon>Euteleostomi</taxon>
        <taxon>Amphibia</taxon>
        <taxon>Batrachia</taxon>
        <taxon>Anura</taxon>
        <taxon>Neobatrachia</taxon>
        <taxon>Ranoidea</taxon>
        <taxon>Ranidae</taxon>
        <taxon>Aquarana</taxon>
    </lineage>
</organism>
<accession>A0A2G9SCF2</accession>
<feature type="region of interest" description="Disordered" evidence="1">
    <location>
        <begin position="76"/>
        <end position="96"/>
    </location>
</feature>
<evidence type="ECO:0000313" key="3">
    <source>
        <dbReference type="EMBL" id="PIO37784.1"/>
    </source>
</evidence>
<keyword evidence="4" id="KW-1185">Reference proteome</keyword>
<dbReference type="EMBL" id="KV924760">
    <property type="protein sequence ID" value="PIO37784.1"/>
    <property type="molecule type" value="Genomic_DNA"/>
</dbReference>
<dbReference type="Proteomes" id="UP000228934">
    <property type="component" value="Unassembled WGS sequence"/>
</dbReference>